<feature type="region of interest" description="Disordered" evidence="1">
    <location>
        <begin position="180"/>
        <end position="205"/>
    </location>
</feature>
<feature type="region of interest" description="Disordered" evidence="1">
    <location>
        <begin position="1"/>
        <end position="32"/>
    </location>
</feature>
<dbReference type="RefSeq" id="WP_104984635.1">
    <property type="nucleotide sequence ID" value="NZ_CP012673.1"/>
</dbReference>
<protein>
    <submittedName>
        <fullName evidence="2">Uncharacterized protein</fullName>
    </submittedName>
</protein>
<dbReference type="EMBL" id="CP012673">
    <property type="protein sequence ID" value="AUX46452.1"/>
    <property type="molecule type" value="Genomic_DNA"/>
</dbReference>
<evidence type="ECO:0000313" key="2">
    <source>
        <dbReference type="EMBL" id="AUX46452.1"/>
    </source>
</evidence>
<accession>A0A2L0F4H7</accession>
<dbReference type="AlphaFoldDB" id="A0A2L0F4H7"/>
<sequence>MSFSDFFKSPFSRRSDVSSLPSPPLAPEDDITAPPSEVEFAAILLAAGVTPEQRSKILKAQELLRTLPSETPVPVKRDIVEAAFKAFDVSTQEIVAAASKQIEALRAFTRTGEEHTQRVLAEGNQQITLLESKIAGVKASMDREVAAQAVRTRSTLDQINEVQPVLQFFARDVIASSLPEAHAAASGPGEGSQGESVDVQFDAGR</sequence>
<evidence type="ECO:0000256" key="1">
    <source>
        <dbReference type="SAM" id="MobiDB-lite"/>
    </source>
</evidence>
<name>A0A2L0F4H7_SORCE</name>
<reference evidence="2 3" key="1">
    <citation type="submission" date="2015-09" db="EMBL/GenBank/DDBJ databases">
        <title>Sorangium comparison.</title>
        <authorList>
            <person name="Zaburannyi N."/>
            <person name="Bunk B."/>
            <person name="Overmann J."/>
            <person name="Mueller R."/>
        </authorList>
    </citation>
    <scope>NUCLEOTIDE SEQUENCE [LARGE SCALE GENOMIC DNA]</scope>
    <source>
        <strain evidence="2 3">So ce26</strain>
    </source>
</reference>
<gene>
    <name evidence="2" type="ORF">SOCE26_079580</name>
</gene>
<organism evidence="2 3">
    <name type="scientific">Sorangium cellulosum</name>
    <name type="common">Polyangium cellulosum</name>
    <dbReference type="NCBI Taxonomy" id="56"/>
    <lineage>
        <taxon>Bacteria</taxon>
        <taxon>Pseudomonadati</taxon>
        <taxon>Myxococcota</taxon>
        <taxon>Polyangia</taxon>
        <taxon>Polyangiales</taxon>
        <taxon>Polyangiaceae</taxon>
        <taxon>Sorangium</taxon>
    </lineage>
</organism>
<proteinExistence type="predicted"/>
<evidence type="ECO:0000313" key="3">
    <source>
        <dbReference type="Proteomes" id="UP000238348"/>
    </source>
</evidence>
<dbReference type="Proteomes" id="UP000238348">
    <property type="component" value="Chromosome"/>
</dbReference>